<dbReference type="OrthoDB" id="9770450at2"/>
<dbReference type="RefSeq" id="WP_110779665.1">
    <property type="nucleotide sequence ID" value="NZ_QJTI01000002.1"/>
</dbReference>
<reference evidence="2 3" key="1">
    <citation type="submission" date="2018-06" db="EMBL/GenBank/DDBJ databases">
        <title>Genomic Encyclopedia of Archaeal and Bacterial Type Strains, Phase II (KMG-II): from individual species to whole genera.</title>
        <authorList>
            <person name="Goeker M."/>
        </authorList>
    </citation>
    <scope>NUCLEOTIDE SEQUENCE [LARGE SCALE GENOMIC DNA]</scope>
    <source>
        <strain evidence="2 3">JCM 11668</strain>
    </source>
</reference>
<comment type="caution">
    <text evidence="2">The sequence shown here is derived from an EMBL/GenBank/DDBJ whole genome shotgun (WGS) entry which is preliminary data.</text>
</comment>
<evidence type="ECO:0000256" key="1">
    <source>
        <dbReference type="SAM" id="MobiDB-lite"/>
    </source>
</evidence>
<sequence length="541" mass="59443">MSSKATALFDQYGDPIRSVGNRGRVMAGGFRGASYSDPDLAAWTPNLYSAHAAYMGDRNPLAARVHDLVRNDGWTAGGVTRVVDTIIGAQFRLTSKPIARVLGIDDDAADELANNIEAEFSMWADDPDCYCDAGRRNSFTGNLGLMFRHRLVDGEALAKIEWLPGRGGIYSTAVKVIDPDRLSNPHNQIDTVSLRMGIALGAHEEPIGYHIRMAHPGDAGVYNPNIWRWEYFARETTFGRRMMVHAFEAERAGQVRGISVLAPIIKKLRMLGRYDEAELQAAVINAVMAAIVESPFDHEQFAAALAGGDELSSYQTQRLGYYDASPINLGGAKMAFAFPGEKVTLTKPSHPNSVFEHFVRASLRNVASALGMSYEQLSMDWGQVNYSSARAALLEVWRGYTARRGHFVAQAVQPIYAAWLEEAIDKGRVKLPSGAPDFYAAKAAYCAARWIGPGRGWVDPLKEAQASAFRIASGLSTLERETAEAAGEDYLENLRQTARERKEIASLGMDWKQFRSQPGGAAPPADDDEEPRPKKKRKEPA</sequence>
<dbReference type="NCBIfam" id="TIGR01539">
    <property type="entry name" value="portal_lambda"/>
    <property type="match status" value="1"/>
</dbReference>
<protein>
    <submittedName>
        <fullName evidence="2">Lambda family phage portal protein</fullName>
    </submittedName>
</protein>
<dbReference type="GO" id="GO:0005198">
    <property type="term" value="F:structural molecule activity"/>
    <property type="evidence" value="ECO:0007669"/>
    <property type="project" value="InterPro"/>
</dbReference>
<dbReference type="InterPro" id="IPR006429">
    <property type="entry name" value="Phage_lambda_portal"/>
</dbReference>
<dbReference type="Proteomes" id="UP000248148">
    <property type="component" value="Unassembled WGS sequence"/>
</dbReference>
<gene>
    <name evidence="2" type="ORF">BJ122_102255</name>
</gene>
<accession>A0A318TZF8</accession>
<evidence type="ECO:0000313" key="2">
    <source>
        <dbReference type="EMBL" id="PYF05029.1"/>
    </source>
</evidence>
<name>A0A318TZF8_9BRAD</name>
<proteinExistence type="predicted"/>
<keyword evidence="3" id="KW-1185">Reference proteome</keyword>
<dbReference type="GO" id="GO:0019068">
    <property type="term" value="P:virion assembly"/>
    <property type="evidence" value="ECO:0007669"/>
    <property type="project" value="InterPro"/>
</dbReference>
<feature type="region of interest" description="Disordered" evidence="1">
    <location>
        <begin position="506"/>
        <end position="541"/>
    </location>
</feature>
<evidence type="ECO:0000313" key="3">
    <source>
        <dbReference type="Proteomes" id="UP000248148"/>
    </source>
</evidence>
<organism evidence="2 3">
    <name type="scientific">Rhodopseudomonas faecalis</name>
    <dbReference type="NCBI Taxonomy" id="99655"/>
    <lineage>
        <taxon>Bacteria</taxon>
        <taxon>Pseudomonadati</taxon>
        <taxon>Pseudomonadota</taxon>
        <taxon>Alphaproteobacteria</taxon>
        <taxon>Hyphomicrobiales</taxon>
        <taxon>Nitrobacteraceae</taxon>
        <taxon>Rhodopseudomonas</taxon>
    </lineage>
</organism>
<dbReference type="EMBL" id="QJTI01000002">
    <property type="protein sequence ID" value="PYF05029.1"/>
    <property type="molecule type" value="Genomic_DNA"/>
</dbReference>
<dbReference type="AlphaFoldDB" id="A0A318TZF8"/>
<dbReference type="Pfam" id="PF05136">
    <property type="entry name" value="Phage_portal_2"/>
    <property type="match status" value="1"/>
</dbReference>